<dbReference type="CDD" id="cd07346">
    <property type="entry name" value="ABC_6TM_exporters"/>
    <property type="match status" value="1"/>
</dbReference>
<dbReference type="SUPFAM" id="SSF52540">
    <property type="entry name" value="P-loop containing nucleoside triphosphate hydrolases"/>
    <property type="match status" value="1"/>
</dbReference>
<dbReference type="SMART" id="SM00382">
    <property type="entry name" value="AAA"/>
    <property type="match status" value="1"/>
</dbReference>
<evidence type="ECO:0000256" key="7">
    <source>
        <dbReference type="ARBA" id="ARBA00022989"/>
    </source>
</evidence>
<dbReference type="PROSITE" id="PS00211">
    <property type="entry name" value="ABC_TRANSPORTER_1"/>
    <property type="match status" value="1"/>
</dbReference>
<keyword evidence="13" id="KW-1185">Reference proteome</keyword>
<dbReference type="GO" id="GO:0005524">
    <property type="term" value="F:ATP binding"/>
    <property type="evidence" value="ECO:0007669"/>
    <property type="project" value="UniProtKB-KW"/>
</dbReference>
<sequence>MKLLLKYLAPYKGLIALTMFLAAINSGFSLLDPIIFGKLINLGTYHQKIEPFNWNDFLFAKTSYTDVSLKLQANGEITKVPKEVTVYGVVWLLIASISVAMISRIAKAFQDYFQNLTTQKFGAKVFTDGLKHAMKLPYQDFEDQRSGETLSILTKVRTDTEKFVSAFINLLFPVIIGIVIVAVYAASIHWSLPFIYFGGIFLLVIISNILSKKVKAVQKNIVAQTTQLAGATTESLRNIELVKSLGLTDQEVTRLNKNTFKILGLELTKVKRIRSISFVQGTFVNTLRQVILFMLMWVIYKGEMDAGQLVTMQIFSFFVFGPLQEIGNILLSYREAEASITNFDKLMIKQPEPTPVNPLHLGSIETLSFNNVSFKHQTASQNAITDISFNVKTGETVAFVGPSGSGKTTLMKLLVGLYRPQNGKILYNGMDENSINFEDLRNQIGFVTQDTQLFSGTIKENLLFVNPSASEEDLLDALNKASCQRLLTRAEKGLDTMIGEGGLKLSGGEKQRLSIARALLRKPRLLIFDEATSALDSITEEEITTTIREISSQRNQITILIAHRLSTIMHADRIYVLEGGDVVETGNHQQLLEEKGLYYAMWRQQIGERKKIAAAAPGV</sequence>
<keyword evidence="3" id="KW-1003">Cell membrane</keyword>
<evidence type="ECO:0000313" key="12">
    <source>
        <dbReference type="EMBL" id="RXK60008.1"/>
    </source>
</evidence>
<dbReference type="InterPro" id="IPR039421">
    <property type="entry name" value="Type_1_exporter"/>
</dbReference>
<organism evidence="12 13">
    <name type="scientific">Lacibacter luteus</name>
    <dbReference type="NCBI Taxonomy" id="2508719"/>
    <lineage>
        <taxon>Bacteria</taxon>
        <taxon>Pseudomonadati</taxon>
        <taxon>Bacteroidota</taxon>
        <taxon>Chitinophagia</taxon>
        <taxon>Chitinophagales</taxon>
        <taxon>Chitinophagaceae</taxon>
        <taxon>Lacibacter</taxon>
    </lineage>
</organism>
<dbReference type="PANTHER" id="PTHR24221">
    <property type="entry name" value="ATP-BINDING CASSETTE SUB-FAMILY B"/>
    <property type="match status" value="1"/>
</dbReference>
<evidence type="ECO:0000256" key="5">
    <source>
        <dbReference type="ARBA" id="ARBA00022741"/>
    </source>
</evidence>
<feature type="transmembrane region" description="Helical" evidence="9">
    <location>
        <begin position="190"/>
        <end position="210"/>
    </location>
</feature>
<evidence type="ECO:0000259" key="10">
    <source>
        <dbReference type="PROSITE" id="PS50893"/>
    </source>
</evidence>
<feature type="transmembrane region" description="Helical" evidence="9">
    <location>
        <begin position="84"/>
        <end position="102"/>
    </location>
</feature>
<reference evidence="12 13" key="1">
    <citation type="submission" date="2019-01" db="EMBL/GenBank/DDBJ databases">
        <title>Lacibacter sp. strain TTM-7.</title>
        <authorList>
            <person name="Chen W.-M."/>
        </authorList>
    </citation>
    <scope>NUCLEOTIDE SEQUENCE [LARGE SCALE GENOMIC DNA]</scope>
    <source>
        <strain evidence="12 13">TTM-7</strain>
    </source>
</reference>
<dbReference type="Proteomes" id="UP000290204">
    <property type="component" value="Unassembled WGS sequence"/>
</dbReference>
<evidence type="ECO:0000256" key="8">
    <source>
        <dbReference type="ARBA" id="ARBA00023136"/>
    </source>
</evidence>
<dbReference type="FunFam" id="3.40.50.300:FF:000299">
    <property type="entry name" value="ABC transporter ATP-binding protein/permease"/>
    <property type="match status" value="1"/>
</dbReference>
<dbReference type="Pfam" id="PF00005">
    <property type="entry name" value="ABC_tran"/>
    <property type="match status" value="1"/>
</dbReference>
<protein>
    <submittedName>
        <fullName evidence="12">ABC transporter ATP-binding protein</fullName>
    </submittedName>
</protein>
<feature type="domain" description="ABC transporter" evidence="10">
    <location>
        <begin position="367"/>
        <end position="604"/>
    </location>
</feature>
<evidence type="ECO:0000256" key="4">
    <source>
        <dbReference type="ARBA" id="ARBA00022692"/>
    </source>
</evidence>
<keyword evidence="6 12" id="KW-0067">ATP-binding</keyword>
<dbReference type="PANTHER" id="PTHR24221:SF654">
    <property type="entry name" value="ATP-BINDING CASSETTE SUB-FAMILY B MEMBER 6"/>
    <property type="match status" value="1"/>
</dbReference>
<evidence type="ECO:0000256" key="2">
    <source>
        <dbReference type="ARBA" id="ARBA00022448"/>
    </source>
</evidence>
<keyword evidence="7 9" id="KW-1133">Transmembrane helix</keyword>
<dbReference type="RefSeq" id="WP_129131382.1">
    <property type="nucleotide sequence ID" value="NZ_SDHW01000003.1"/>
</dbReference>
<keyword evidence="4 9" id="KW-0812">Transmembrane</keyword>
<dbReference type="SUPFAM" id="SSF90123">
    <property type="entry name" value="ABC transporter transmembrane region"/>
    <property type="match status" value="1"/>
</dbReference>
<evidence type="ECO:0000256" key="9">
    <source>
        <dbReference type="SAM" id="Phobius"/>
    </source>
</evidence>
<dbReference type="InterPro" id="IPR003439">
    <property type="entry name" value="ABC_transporter-like_ATP-bd"/>
</dbReference>
<dbReference type="InterPro" id="IPR036640">
    <property type="entry name" value="ABC1_TM_sf"/>
</dbReference>
<dbReference type="InterPro" id="IPR011527">
    <property type="entry name" value="ABC1_TM_dom"/>
</dbReference>
<evidence type="ECO:0000256" key="1">
    <source>
        <dbReference type="ARBA" id="ARBA00004651"/>
    </source>
</evidence>
<dbReference type="GO" id="GO:0005886">
    <property type="term" value="C:plasma membrane"/>
    <property type="evidence" value="ECO:0007669"/>
    <property type="project" value="UniProtKB-SubCell"/>
</dbReference>
<keyword evidence="2" id="KW-0813">Transport</keyword>
<comment type="subcellular location">
    <subcellularLocation>
        <location evidence="1">Cell membrane</location>
        <topology evidence="1">Multi-pass membrane protein</topology>
    </subcellularLocation>
</comment>
<feature type="transmembrane region" description="Helical" evidence="9">
    <location>
        <begin position="163"/>
        <end position="184"/>
    </location>
</feature>
<dbReference type="AlphaFoldDB" id="A0A4Q1CI11"/>
<keyword evidence="5" id="KW-0547">Nucleotide-binding</keyword>
<gene>
    <name evidence="12" type="ORF">ESA94_13250</name>
</gene>
<dbReference type="InterPro" id="IPR003593">
    <property type="entry name" value="AAA+_ATPase"/>
</dbReference>
<evidence type="ECO:0000259" key="11">
    <source>
        <dbReference type="PROSITE" id="PS50929"/>
    </source>
</evidence>
<dbReference type="Pfam" id="PF00664">
    <property type="entry name" value="ABC_membrane"/>
    <property type="match status" value="1"/>
</dbReference>
<dbReference type="InterPro" id="IPR027417">
    <property type="entry name" value="P-loop_NTPase"/>
</dbReference>
<proteinExistence type="predicted"/>
<comment type="caution">
    <text evidence="12">The sequence shown here is derived from an EMBL/GenBank/DDBJ whole genome shotgun (WGS) entry which is preliminary data.</text>
</comment>
<dbReference type="PROSITE" id="PS50929">
    <property type="entry name" value="ABC_TM1F"/>
    <property type="match status" value="1"/>
</dbReference>
<dbReference type="GO" id="GO:0034040">
    <property type="term" value="F:ATPase-coupled lipid transmembrane transporter activity"/>
    <property type="evidence" value="ECO:0007669"/>
    <property type="project" value="TreeGrafter"/>
</dbReference>
<name>A0A4Q1CI11_9BACT</name>
<evidence type="ECO:0000256" key="6">
    <source>
        <dbReference type="ARBA" id="ARBA00022840"/>
    </source>
</evidence>
<keyword evidence="8 9" id="KW-0472">Membrane</keyword>
<dbReference type="GO" id="GO:0140359">
    <property type="term" value="F:ABC-type transporter activity"/>
    <property type="evidence" value="ECO:0007669"/>
    <property type="project" value="InterPro"/>
</dbReference>
<feature type="domain" description="ABC transmembrane type-1" evidence="11">
    <location>
        <begin position="16"/>
        <end position="335"/>
    </location>
</feature>
<dbReference type="EMBL" id="SDHW01000003">
    <property type="protein sequence ID" value="RXK60008.1"/>
    <property type="molecule type" value="Genomic_DNA"/>
</dbReference>
<feature type="transmembrane region" description="Helical" evidence="9">
    <location>
        <begin position="278"/>
        <end position="300"/>
    </location>
</feature>
<evidence type="ECO:0000313" key="13">
    <source>
        <dbReference type="Proteomes" id="UP000290204"/>
    </source>
</evidence>
<dbReference type="Gene3D" id="1.20.1560.10">
    <property type="entry name" value="ABC transporter type 1, transmembrane domain"/>
    <property type="match status" value="1"/>
</dbReference>
<dbReference type="Gene3D" id="3.40.50.300">
    <property type="entry name" value="P-loop containing nucleotide triphosphate hydrolases"/>
    <property type="match status" value="1"/>
</dbReference>
<evidence type="ECO:0000256" key="3">
    <source>
        <dbReference type="ARBA" id="ARBA00022475"/>
    </source>
</evidence>
<accession>A0A4Q1CI11</accession>
<dbReference type="InterPro" id="IPR017871">
    <property type="entry name" value="ABC_transporter-like_CS"/>
</dbReference>
<dbReference type="OrthoDB" id="1522160at2"/>
<dbReference type="PROSITE" id="PS50893">
    <property type="entry name" value="ABC_TRANSPORTER_2"/>
    <property type="match status" value="1"/>
</dbReference>
<dbReference type="GO" id="GO:0016887">
    <property type="term" value="F:ATP hydrolysis activity"/>
    <property type="evidence" value="ECO:0007669"/>
    <property type="project" value="InterPro"/>
</dbReference>